<protein>
    <submittedName>
        <fullName evidence="3">NADH-FMN oxidoreductase RutF, flavin reductase (DIM6/NTAB) family</fullName>
    </submittedName>
</protein>
<keyword evidence="1" id="KW-0560">Oxidoreductase</keyword>
<dbReference type="InterPro" id="IPR050268">
    <property type="entry name" value="NADH-dep_flavin_reductase"/>
</dbReference>
<dbReference type="SMART" id="SM00903">
    <property type="entry name" value="Flavin_Reduct"/>
    <property type="match status" value="1"/>
</dbReference>
<dbReference type="SUPFAM" id="SSF50475">
    <property type="entry name" value="FMN-binding split barrel"/>
    <property type="match status" value="1"/>
</dbReference>
<dbReference type="Pfam" id="PF01613">
    <property type="entry name" value="Flavin_Reduct"/>
    <property type="match status" value="1"/>
</dbReference>
<dbReference type="GO" id="GO:0010181">
    <property type="term" value="F:FMN binding"/>
    <property type="evidence" value="ECO:0007669"/>
    <property type="project" value="InterPro"/>
</dbReference>
<dbReference type="GO" id="GO:0006208">
    <property type="term" value="P:pyrimidine nucleobase catabolic process"/>
    <property type="evidence" value="ECO:0007669"/>
    <property type="project" value="TreeGrafter"/>
</dbReference>
<dbReference type="GO" id="GO:0042602">
    <property type="term" value="F:riboflavin reductase (NADPH) activity"/>
    <property type="evidence" value="ECO:0007669"/>
    <property type="project" value="TreeGrafter"/>
</dbReference>
<dbReference type="Gene3D" id="2.30.110.10">
    <property type="entry name" value="Electron Transport, Fmn-binding Protein, Chain A"/>
    <property type="match status" value="1"/>
</dbReference>
<sequence>MTSGDPAPGTGTVAEAEFTSAMSRFATGVTVVTVADGRDDIGSTISAFASISVDPPLVMVSVTATSYVTEVIDRQRRFAVNVLRERHRAIAGRFAAEGRPSARLLLANEPHHRGEHSGALVLDEALVSLECAVTERVAAGDHVVYLAAVTAIPVAGALGEAPLIRYAGRYRALG</sequence>
<dbReference type="InterPro" id="IPR002563">
    <property type="entry name" value="Flavin_Rdtase-like_dom"/>
</dbReference>
<dbReference type="STRING" id="1122192.SAMN02745673_03432"/>
<dbReference type="InterPro" id="IPR012349">
    <property type="entry name" value="Split_barrel_FMN-bd"/>
</dbReference>
<accession>A0A1T4SE27</accession>
<dbReference type="EMBL" id="FUWS01000009">
    <property type="protein sequence ID" value="SKA26472.1"/>
    <property type="molecule type" value="Genomic_DNA"/>
</dbReference>
<name>A0A1T4SE27_9ACTN</name>
<evidence type="ECO:0000259" key="2">
    <source>
        <dbReference type="SMART" id="SM00903"/>
    </source>
</evidence>
<evidence type="ECO:0000313" key="4">
    <source>
        <dbReference type="Proteomes" id="UP000190637"/>
    </source>
</evidence>
<dbReference type="PANTHER" id="PTHR30466">
    <property type="entry name" value="FLAVIN REDUCTASE"/>
    <property type="match status" value="1"/>
</dbReference>
<dbReference type="Proteomes" id="UP000190637">
    <property type="component" value="Unassembled WGS sequence"/>
</dbReference>
<evidence type="ECO:0000313" key="3">
    <source>
        <dbReference type="EMBL" id="SKA26472.1"/>
    </source>
</evidence>
<dbReference type="AlphaFoldDB" id="A0A1T4SE27"/>
<organism evidence="3 4">
    <name type="scientific">Marinactinospora thermotolerans DSM 45154</name>
    <dbReference type="NCBI Taxonomy" id="1122192"/>
    <lineage>
        <taxon>Bacteria</taxon>
        <taxon>Bacillati</taxon>
        <taxon>Actinomycetota</taxon>
        <taxon>Actinomycetes</taxon>
        <taxon>Streptosporangiales</taxon>
        <taxon>Nocardiopsidaceae</taxon>
        <taxon>Marinactinospora</taxon>
    </lineage>
</organism>
<proteinExistence type="predicted"/>
<evidence type="ECO:0000256" key="1">
    <source>
        <dbReference type="ARBA" id="ARBA00023002"/>
    </source>
</evidence>
<reference evidence="3 4" key="1">
    <citation type="submission" date="2017-02" db="EMBL/GenBank/DDBJ databases">
        <authorList>
            <person name="Peterson S.W."/>
        </authorList>
    </citation>
    <scope>NUCLEOTIDE SEQUENCE [LARGE SCALE GENOMIC DNA]</scope>
    <source>
        <strain evidence="3 4">DSM 45154</strain>
    </source>
</reference>
<dbReference type="PANTHER" id="PTHR30466:SF1">
    <property type="entry name" value="FMN REDUCTASE (NADH) RUTF"/>
    <property type="match status" value="1"/>
</dbReference>
<keyword evidence="4" id="KW-1185">Reference proteome</keyword>
<gene>
    <name evidence="3" type="ORF">SAMN02745673_03432</name>
</gene>
<feature type="domain" description="Flavin reductase like" evidence="2">
    <location>
        <begin position="22"/>
        <end position="172"/>
    </location>
</feature>